<dbReference type="GO" id="GO:0034737">
    <property type="term" value="F:ergosterol O-acyltransferase activity"/>
    <property type="evidence" value="ECO:0007669"/>
    <property type="project" value="TreeGrafter"/>
</dbReference>
<evidence type="ECO:0000256" key="7">
    <source>
        <dbReference type="ARBA" id="ARBA00023136"/>
    </source>
</evidence>
<evidence type="ECO:0000256" key="9">
    <source>
        <dbReference type="ARBA" id="ARBA00023568"/>
    </source>
</evidence>
<name>A0A8A3P1A3_9HELO</name>
<evidence type="ECO:0000256" key="3">
    <source>
        <dbReference type="ARBA" id="ARBA00022679"/>
    </source>
</evidence>
<dbReference type="GO" id="GO:0005789">
    <property type="term" value="C:endoplasmic reticulum membrane"/>
    <property type="evidence" value="ECO:0007669"/>
    <property type="project" value="UniProtKB-SubCell"/>
</dbReference>
<sequence>MGTIIPRSSVTNFKSSHSCSLFFSFYLLHSRLQHRYEQVFFVLHGIVMIMKQHSYAFYNGHLSEEYKTRSKLQRKLKQLENVSPVQTPSATTPAVASLSTSFLDDRPTSSGIRQRVSERRHSIAASTIDQVAAAIDSGAPLDLDQIQTFARILQWEIDFLGKELQGKCTKTTGNSYPNNLSMTNHYEYIVLPTLVYELEYPRSENVDWYNVAEKAIATAGLLVVMNLISQTYIYPIVVQTIDMKEAGMTLYERLWYFPGIISDLAFPFLAEYILTWYVIWECILNLLAELTCYADRGFYEAWWNSVSWDQFARDWNRPVHNFLLRHVYHSSISSLRVNKYTATLITFSLSACVHELVMWCIFKKLRGYLLFLQMCQIPLTMMCQSKWMKGRKTLGNVLFWIGIFTGPSLLCSLYLII</sequence>
<dbReference type="PANTHER" id="PTHR10408:SF23">
    <property type="entry name" value="STEROL O-ACYLTRANSFERASE 1-RELATED"/>
    <property type="match status" value="1"/>
</dbReference>
<keyword evidence="5 10" id="KW-0256">Endoplasmic reticulum</keyword>
<dbReference type="PIRSF" id="PIRSF000439">
    <property type="entry name" value="Oat_ACAT_DAG_ARE"/>
    <property type="match status" value="1"/>
</dbReference>
<gene>
    <name evidence="13" type="ORF">DSL72_001242</name>
</gene>
<feature type="transmembrane region" description="Helical" evidence="12">
    <location>
        <begin position="254"/>
        <end position="279"/>
    </location>
</feature>
<evidence type="ECO:0000256" key="6">
    <source>
        <dbReference type="ARBA" id="ARBA00022989"/>
    </source>
</evidence>
<proteinExistence type="inferred from homology"/>
<keyword evidence="7 10" id="KW-0472">Membrane</keyword>
<keyword evidence="6 12" id="KW-1133">Transmembrane helix</keyword>
<evidence type="ECO:0000313" key="13">
    <source>
        <dbReference type="EMBL" id="QSZ31675.1"/>
    </source>
</evidence>
<dbReference type="PANTHER" id="PTHR10408">
    <property type="entry name" value="STEROL O-ACYLTRANSFERASE"/>
    <property type="match status" value="1"/>
</dbReference>
<evidence type="ECO:0000256" key="4">
    <source>
        <dbReference type="ARBA" id="ARBA00022692"/>
    </source>
</evidence>
<evidence type="ECO:0000256" key="1">
    <source>
        <dbReference type="ARBA" id="ARBA00004477"/>
    </source>
</evidence>
<evidence type="ECO:0000256" key="8">
    <source>
        <dbReference type="ARBA" id="ARBA00023315"/>
    </source>
</evidence>
<comment type="function">
    <text evidence="9">Sterol O-acyltransferase that catalyzes the formation of stery esters.</text>
</comment>
<dbReference type="OrthoDB" id="10039049at2759"/>
<dbReference type="InterPro" id="IPR004299">
    <property type="entry name" value="MBOAT_fam"/>
</dbReference>
<accession>A0A8A3P1A3</accession>
<dbReference type="Pfam" id="PF03062">
    <property type="entry name" value="MBOAT"/>
    <property type="match status" value="1"/>
</dbReference>
<keyword evidence="8 10" id="KW-0012">Acyltransferase</keyword>
<dbReference type="EMBL" id="CP063406">
    <property type="protein sequence ID" value="QSZ31675.1"/>
    <property type="molecule type" value="Genomic_DNA"/>
</dbReference>
<feature type="transmembrane region" description="Helical" evidence="12">
    <location>
        <begin position="397"/>
        <end position="416"/>
    </location>
</feature>
<keyword evidence="3 10" id="KW-0808">Transferase</keyword>
<comment type="similarity">
    <text evidence="2 10">Belongs to the membrane-bound acyltransferase family. Sterol o-acyltransferase subfamily.</text>
</comment>
<organism evidence="13 14">
    <name type="scientific">Monilinia vaccinii-corymbosi</name>
    <dbReference type="NCBI Taxonomy" id="61207"/>
    <lineage>
        <taxon>Eukaryota</taxon>
        <taxon>Fungi</taxon>
        <taxon>Dikarya</taxon>
        <taxon>Ascomycota</taxon>
        <taxon>Pezizomycotina</taxon>
        <taxon>Leotiomycetes</taxon>
        <taxon>Helotiales</taxon>
        <taxon>Sclerotiniaceae</taxon>
        <taxon>Monilinia</taxon>
    </lineage>
</organism>
<feature type="transmembrane region" description="Helical" evidence="12">
    <location>
        <begin position="340"/>
        <end position="362"/>
    </location>
</feature>
<evidence type="ECO:0000256" key="2">
    <source>
        <dbReference type="ARBA" id="ARBA00009010"/>
    </source>
</evidence>
<dbReference type="Proteomes" id="UP000672032">
    <property type="component" value="Chromosome 2"/>
</dbReference>
<dbReference type="GO" id="GO:0008204">
    <property type="term" value="P:ergosterol metabolic process"/>
    <property type="evidence" value="ECO:0007669"/>
    <property type="project" value="TreeGrafter"/>
</dbReference>
<comment type="subcellular location">
    <subcellularLocation>
        <location evidence="1 10">Endoplasmic reticulum membrane</location>
        <topology evidence="1 10">Multi-pass membrane protein</topology>
    </subcellularLocation>
</comment>
<keyword evidence="14" id="KW-1185">Reference proteome</keyword>
<keyword evidence="4 12" id="KW-0812">Transmembrane</keyword>
<evidence type="ECO:0000256" key="12">
    <source>
        <dbReference type="SAM" id="Phobius"/>
    </source>
</evidence>
<feature type="active site" evidence="11">
    <location>
        <position position="354"/>
    </location>
</feature>
<reference evidence="13" key="1">
    <citation type="submission" date="2020-10" db="EMBL/GenBank/DDBJ databases">
        <title>Genome Sequence of Monilinia vaccinii-corymbosi Sheds Light on Mummy Berry Disease Infection of Blueberry and Mating Type.</title>
        <authorList>
            <person name="Yow A.G."/>
            <person name="Zhang Y."/>
            <person name="Bansal K."/>
            <person name="Eacker S.M."/>
            <person name="Sullivan S."/>
            <person name="Liachko I."/>
            <person name="Cubeta M.A."/>
            <person name="Rollins J.A."/>
            <person name="Ashrafi H."/>
        </authorList>
    </citation>
    <scope>NUCLEOTIDE SEQUENCE</scope>
    <source>
        <strain evidence="13">RL-1</strain>
    </source>
</reference>
<feature type="transmembrane region" description="Helical" evidence="12">
    <location>
        <begin position="215"/>
        <end position="234"/>
    </location>
</feature>
<evidence type="ECO:0000313" key="14">
    <source>
        <dbReference type="Proteomes" id="UP000672032"/>
    </source>
</evidence>
<evidence type="ECO:0000256" key="10">
    <source>
        <dbReference type="PIRNR" id="PIRNR000439"/>
    </source>
</evidence>
<dbReference type="AlphaFoldDB" id="A0A8A3P1A3"/>
<evidence type="ECO:0000256" key="5">
    <source>
        <dbReference type="ARBA" id="ARBA00022824"/>
    </source>
</evidence>
<dbReference type="InterPro" id="IPR014371">
    <property type="entry name" value="Oat_ACAT_DAG_ARE"/>
</dbReference>
<evidence type="ECO:0000256" key="11">
    <source>
        <dbReference type="PIRSR" id="PIRSR000439-1"/>
    </source>
</evidence>
<protein>
    <recommendedName>
        <fullName evidence="10">O-acyltransferase</fullName>
    </recommendedName>
</protein>